<dbReference type="Pfam" id="PF00501">
    <property type="entry name" value="AMP-binding"/>
    <property type="match status" value="1"/>
</dbReference>
<feature type="compositionally biased region" description="Low complexity" evidence="1">
    <location>
        <begin position="112"/>
        <end position="140"/>
    </location>
</feature>
<dbReference type="Gene3D" id="3.40.50.980">
    <property type="match status" value="1"/>
</dbReference>
<gene>
    <name evidence="3" type="ORF">GCM10020366_06680</name>
</gene>
<dbReference type="InterPro" id="IPR042099">
    <property type="entry name" value="ANL_N_sf"/>
</dbReference>
<dbReference type="EMBL" id="BAAAYK010000016">
    <property type="protein sequence ID" value="GAA3353431.1"/>
    <property type="molecule type" value="Genomic_DNA"/>
</dbReference>
<sequence>MVNDDESPERVEPHTTLSLASVLAEPARLRPAHPAVVEGEQRVTYGELWEQVRAHAAALRARGIEPGDRVAIVAPNVIDSCAPTTRCSPRARSWCRFRCCWSRTRRRICCATPARSSSSGTRASWRSPPNRRAAPASRWSRSARRCRPETPDSLSEAAAAAEPERSFATRAPDDPAVIFYTSGTTGRPEGRGAHPPEPGAQRDVNAFDANDTRREDLVLAACRCSTSSGRPSR</sequence>
<evidence type="ECO:0000259" key="2">
    <source>
        <dbReference type="Pfam" id="PF00501"/>
    </source>
</evidence>
<proteinExistence type="predicted"/>
<dbReference type="Proteomes" id="UP001500483">
    <property type="component" value="Unassembled WGS sequence"/>
</dbReference>
<evidence type="ECO:0000313" key="4">
    <source>
        <dbReference type="Proteomes" id="UP001500483"/>
    </source>
</evidence>
<feature type="region of interest" description="Disordered" evidence="1">
    <location>
        <begin position="112"/>
        <end position="212"/>
    </location>
</feature>
<comment type="caution">
    <text evidence="3">The sequence shown here is derived from an EMBL/GenBank/DDBJ whole genome shotgun (WGS) entry which is preliminary data.</text>
</comment>
<dbReference type="InterPro" id="IPR050237">
    <property type="entry name" value="ATP-dep_AMP-bd_enzyme"/>
</dbReference>
<feature type="compositionally biased region" description="Basic and acidic residues" evidence="1">
    <location>
        <begin position="162"/>
        <end position="173"/>
    </location>
</feature>
<dbReference type="Gene3D" id="3.40.50.12780">
    <property type="entry name" value="N-terminal domain of ligase-like"/>
    <property type="match status" value="1"/>
</dbReference>
<dbReference type="PANTHER" id="PTHR43767:SF12">
    <property type="entry name" value="AMP-DEPENDENT SYNTHETASE AND LIGASE"/>
    <property type="match status" value="1"/>
</dbReference>
<dbReference type="SUPFAM" id="SSF56801">
    <property type="entry name" value="Acetyl-CoA synthetase-like"/>
    <property type="match status" value="1"/>
</dbReference>
<keyword evidence="4" id="KW-1185">Reference proteome</keyword>
<reference evidence="4" key="1">
    <citation type="journal article" date="2019" name="Int. J. Syst. Evol. Microbiol.">
        <title>The Global Catalogue of Microorganisms (GCM) 10K type strain sequencing project: providing services to taxonomists for standard genome sequencing and annotation.</title>
        <authorList>
            <consortium name="The Broad Institute Genomics Platform"/>
            <consortium name="The Broad Institute Genome Sequencing Center for Infectious Disease"/>
            <person name="Wu L."/>
            <person name="Ma J."/>
        </authorList>
    </citation>
    <scope>NUCLEOTIDE SEQUENCE [LARGE SCALE GENOMIC DNA]</scope>
    <source>
        <strain evidence="4">JCM 9687</strain>
    </source>
</reference>
<dbReference type="PANTHER" id="PTHR43767">
    <property type="entry name" value="LONG-CHAIN-FATTY-ACID--COA LIGASE"/>
    <property type="match status" value="1"/>
</dbReference>
<feature type="domain" description="AMP-dependent synthetase/ligase" evidence="2">
    <location>
        <begin position="25"/>
        <end position="79"/>
    </location>
</feature>
<evidence type="ECO:0000313" key="3">
    <source>
        <dbReference type="EMBL" id="GAA3353431.1"/>
    </source>
</evidence>
<evidence type="ECO:0000256" key="1">
    <source>
        <dbReference type="SAM" id="MobiDB-lite"/>
    </source>
</evidence>
<protein>
    <recommendedName>
        <fullName evidence="2">AMP-dependent synthetase/ligase domain-containing protein</fullName>
    </recommendedName>
</protein>
<organism evidence="3 4">
    <name type="scientific">Saccharopolyspora gregorii</name>
    <dbReference type="NCBI Taxonomy" id="33914"/>
    <lineage>
        <taxon>Bacteria</taxon>
        <taxon>Bacillati</taxon>
        <taxon>Actinomycetota</taxon>
        <taxon>Actinomycetes</taxon>
        <taxon>Pseudonocardiales</taxon>
        <taxon>Pseudonocardiaceae</taxon>
        <taxon>Saccharopolyspora</taxon>
    </lineage>
</organism>
<dbReference type="InterPro" id="IPR000873">
    <property type="entry name" value="AMP-dep_synth/lig_dom"/>
</dbReference>
<name>A0ABP6RJG9_9PSEU</name>
<accession>A0ABP6RJG9</accession>